<name>A0ABM1Z0P3_AEDAL</name>
<dbReference type="RefSeq" id="XP_062710919.1">
    <property type="nucleotide sequence ID" value="XM_062854935.1"/>
</dbReference>
<dbReference type="PROSITE" id="PS50878">
    <property type="entry name" value="RT_POL"/>
    <property type="match status" value="1"/>
</dbReference>
<dbReference type="EnsemblMetazoa" id="AALFPA23_013884.R20146">
    <property type="protein sequence ID" value="AALFPA23_013884.P20146"/>
    <property type="gene ID" value="AALFPA23_013884"/>
</dbReference>
<proteinExistence type="predicted"/>
<dbReference type="Proteomes" id="UP000069940">
    <property type="component" value="Unassembled WGS sequence"/>
</dbReference>
<dbReference type="InterPro" id="IPR043502">
    <property type="entry name" value="DNA/RNA_pol_sf"/>
</dbReference>
<protein>
    <recommendedName>
        <fullName evidence="1">Reverse transcriptase domain-containing protein</fullName>
    </recommendedName>
</protein>
<dbReference type="PANTHER" id="PTHR21301">
    <property type="entry name" value="REVERSE TRANSCRIPTASE"/>
    <property type="match status" value="1"/>
</dbReference>
<dbReference type="SUPFAM" id="SSF56672">
    <property type="entry name" value="DNA/RNA polymerases"/>
    <property type="match status" value="1"/>
</dbReference>
<dbReference type="InterPro" id="IPR000477">
    <property type="entry name" value="RT_dom"/>
</dbReference>
<reference evidence="3" key="1">
    <citation type="journal article" date="2015" name="Proc. Natl. Acad. Sci. U.S.A.">
        <title>Genome sequence of the Asian Tiger mosquito, Aedes albopictus, reveals insights into its biology, genetics, and evolution.</title>
        <authorList>
            <person name="Chen X.G."/>
            <person name="Jiang X."/>
            <person name="Gu J."/>
            <person name="Xu M."/>
            <person name="Wu Y."/>
            <person name="Deng Y."/>
            <person name="Zhang C."/>
            <person name="Bonizzoni M."/>
            <person name="Dermauw W."/>
            <person name="Vontas J."/>
            <person name="Armbruster P."/>
            <person name="Huang X."/>
            <person name="Yang Y."/>
            <person name="Zhang H."/>
            <person name="He W."/>
            <person name="Peng H."/>
            <person name="Liu Y."/>
            <person name="Wu K."/>
            <person name="Chen J."/>
            <person name="Lirakis M."/>
            <person name="Topalis P."/>
            <person name="Van Leeuwen T."/>
            <person name="Hall A.B."/>
            <person name="Jiang X."/>
            <person name="Thorpe C."/>
            <person name="Mueller R.L."/>
            <person name="Sun C."/>
            <person name="Waterhouse R.M."/>
            <person name="Yan G."/>
            <person name="Tu Z.J."/>
            <person name="Fang X."/>
            <person name="James A.A."/>
        </authorList>
    </citation>
    <scope>NUCLEOTIDE SEQUENCE [LARGE SCALE GENOMIC DNA]</scope>
    <source>
        <strain evidence="3">Foshan</strain>
    </source>
</reference>
<evidence type="ECO:0000313" key="2">
    <source>
        <dbReference type="EnsemblMetazoa" id="AALFPA23_013884.P20146"/>
    </source>
</evidence>
<evidence type="ECO:0000313" key="3">
    <source>
        <dbReference type="Proteomes" id="UP000069940"/>
    </source>
</evidence>
<organism evidence="2 3">
    <name type="scientific">Aedes albopictus</name>
    <name type="common">Asian tiger mosquito</name>
    <name type="synonym">Stegomyia albopicta</name>
    <dbReference type="NCBI Taxonomy" id="7160"/>
    <lineage>
        <taxon>Eukaryota</taxon>
        <taxon>Metazoa</taxon>
        <taxon>Ecdysozoa</taxon>
        <taxon>Arthropoda</taxon>
        <taxon>Hexapoda</taxon>
        <taxon>Insecta</taxon>
        <taxon>Pterygota</taxon>
        <taxon>Neoptera</taxon>
        <taxon>Endopterygota</taxon>
        <taxon>Diptera</taxon>
        <taxon>Nematocera</taxon>
        <taxon>Culicoidea</taxon>
        <taxon>Culicidae</taxon>
        <taxon>Culicinae</taxon>
        <taxon>Aedini</taxon>
        <taxon>Aedes</taxon>
        <taxon>Stegomyia</taxon>
    </lineage>
</organism>
<dbReference type="GeneID" id="134288977"/>
<evidence type="ECO:0000259" key="1">
    <source>
        <dbReference type="PROSITE" id="PS50878"/>
    </source>
</evidence>
<keyword evidence="3" id="KW-1185">Reference proteome</keyword>
<feature type="domain" description="Reverse transcriptase" evidence="1">
    <location>
        <begin position="1"/>
        <end position="176"/>
    </location>
</feature>
<sequence length="460" mass="52961">MISLDVVSLFTNVPRELVKQCIKDRWTEIDAEINQSLFMELVDFCMEASYFRYDGRYYIQTFGTAMGSPLSPILTEIALDSVIEKAMSSLPFPVPILKKYVDDIFLAVPSDAIDHVLQEFNQHEERLQFTVEVEEECKLPYLDMTVIRNSDQSLSTEWYSKPIASGRMLNWYSFHLPKYKLNVANNFIHRVSALSPNWNQATTKTVIIQQLTKSNYPRTLINRLISLYNSRNNSRQHQRTTIAETPSAPSVSELEEVRPSLGPGIPASSIEPNEVEESNSAQLHIASDHHQIEDISTNDEQQQKSYRSIPYVHGLSERIINILAHDYADITITCRQYSTVKSFHTRVKDPVNKTEQSNIIYRIQCKNCPQSYVGMTQNKLKKRLYGHKTHINKLEHLLESGHTNTDTEMIALREKTALIEHCIDHNHRFDLDNTQVIDRSDKTHNLPFLENATSQIHPTL</sequence>
<dbReference type="InterPro" id="IPR058912">
    <property type="entry name" value="HTH_animal"/>
</dbReference>
<dbReference type="PANTHER" id="PTHR21301:SF10">
    <property type="entry name" value="REVERSE TRANSCRIPTASE DOMAIN-CONTAINING PROTEIN"/>
    <property type="match status" value="1"/>
</dbReference>
<accession>A0ABM1Z0P3</accession>
<reference evidence="2" key="2">
    <citation type="submission" date="2025-05" db="UniProtKB">
        <authorList>
            <consortium name="EnsemblMetazoa"/>
        </authorList>
    </citation>
    <scope>IDENTIFICATION</scope>
    <source>
        <strain evidence="2">Foshan</strain>
    </source>
</reference>
<dbReference type="Pfam" id="PF26215">
    <property type="entry name" value="HTH_animal"/>
    <property type="match status" value="1"/>
</dbReference>